<dbReference type="InterPro" id="IPR052836">
    <property type="entry name" value="PRRT_domain-containing"/>
</dbReference>
<feature type="chain" id="PRO_5017257058" evidence="9">
    <location>
        <begin position="24"/>
        <end position="979"/>
    </location>
</feature>
<evidence type="ECO:0000256" key="4">
    <source>
        <dbReference type="ARBA" id="ARBA00022729"/>
    </source>
</evidence>
<feature type="transmembrane region" description="Helical" evidence="8">
    <location>
        <begin position="361"/>
        <end position="382"/>
    </location>
</feature>
<feature type="compositionally biased region" description="Low complexity" evidence="7">
    <location>
        <begin position="847"/>
        <end position="858"/>
    </location>
</feature>
<dbReference type="Ensembl" id="ENSSLDT00000026764.1">
    <property type="protein sequence ID" value="ENSSLDP00000025967.1"/>
    <property type="gene ID" value="ENSSLDG00000020184.1"/>
</dbReference>
<feature type="transmembrane region" description="Helical" evidence="8">
    <location>
        <begin position="394"/>
        <end position="413"/>
    </location>
</feature>
<evidence type="ECO:0000313" key="11">
    <source>
        <dbReference type="Ensembl" id="ENSSLDP00000025967.1"/>
    </source>
</evidence>
<evidence type="ECO:0000256" key="1">
    <source>
        <dbReference type="ARBA" id="ARBA00004141"/>
    </source>
</evidence>
<evidence type="ECO:0000256" key="2">
    <source>
        <dbReference type="ARBA" id="ARBA00022553"/>
    </source>
</evidence>
<keyword evidence="12" id="KW-1185">Reference proteome</keyword>
<dbReference type="GeneID" id="111653376"/>
<feature type="domain" description="Proline-rich transmembrane protein 3/4" evidence="10">
    <location>
        <begin position="345"/>
        <end position="642"/>
    </location>
</feature>
<organism evidence="11 12">
    <name type="scientific">Seriola lalandi dorsalis</name>
    <dbReference type="NCBI Taxonomy" id="1841481"/>
    <lineage>
        <taxon>Eukaryota</taxon>
        <taxon>Metazoa</taxon>
        <taxon>Chordata</taxon>
        <taxon>Craniata</taxon>
        <taxon>Vertebrata</taxon>
        <taxon>Euteleostomi</taxon>
        <taxon>Actinopterygii</taxon>
        <taxon>Neopterygii</taxon>
        <taxon>Teleostei</taxon>
        <taxon>Neoteleostei</taxon>
        <taxon>Acanthomorphata</taxon>
        <taxon>Carangaria</taxon>
        <taxon>Carangiformes</taxon>
        <taxon>Carangidae</taxon>
        <taxon>Seriola</taxon>
    </lineage>
</organism>
<accession>A0A3B4Y938</accession>
<evidence type="ECO:0000256" key="3">
    <source>
        <dbReference type="ARBA" id="ARBA00022692"/>
    </source>
</evidence>
<sequence length="979" mass="105527">MLSLWNLYLLLPLSLPLSLHVTALTGENVKETQQLDTDTAVQHLTQPSQRVHGSGLAPVNPLFGPENVDFLGLPVSWPLLSSEESDRQGVIGEYTDLQESTEASLVNPNEKGLFLSRPTDSATEDATSKESKQPIRSSSGAVPPQPTQEQTVKYQPAETSTGSILNSTQTGKNQLTFPASQHKTTDSHLPFLLSGSLPSDGPDQDSTSPLSAGPGPSPEHTTQPIATSSWAWTTDLSVTTQGKTQEGTVPVKETGDGLVDITDRVVHRGAVSMEAEKDDSRHNGLPVSKTSSTLLIDGNMDTSATPCKTTNQSWTPTYPDDFTPDESLRPSLALSPGLYVPLYSDWNSALATWGFAWEAHIYGLGSVFTVFSLISVVCLLGLPLRCPPGIPYFTLLHLFLLAFAGIQAFCLLYDAYSHQDRLPPLGSLMLSELPFPCLISAFSLAFLLLSLRSRMRLSLPLAISTSFSALPKPRLLLCVSLLHFGVSLGCVGLLQLFHSLPTMILISPHGLFVFLTIFLSCSYLIFYCLIRVDTKHIYRLNDNGETGGSPEVMRPANCPFAKVEDWHRAAGAGVGASLCLLGCGGLQLYGILHALGLGGVDGYGFQPWSWWGYQVGCRLCEIGVCLGLSLIGTHPLFCHNNSSIKTITHPRPGSWSRLSCSSPSRGLTLPSHGGANSPVLSSLDSWSQGKQEKLVVCDVISKGQSEALPLCSIVDPPGNGLDCLPKSSQTRTTILPLPTPPSPPHKPKNAVESELSSLDSLGLETDSTVDLRPPSPIDLSRSIDQALFSESLFSHSIFGLPRLFHASSSHSLSSPSQGTSKQGPSSVENALFRTSSCGDMDQEKALPSSRSSQPQPGSLTSHSKTPEQWDWKDSVSGSTQGLCSNPKVTGKLRSHSWANRGQSFAQHSLPRAIPHLSYHRRYRTLSLASQDIQGSGRLAGTKHLSESKQLEWDLAVQAEFVNVCRQIDALSVCSDTIEL</sequence>
<keyword evidence="2" id="KW-0597">Phosphoprotein</keyword>
<dbReference type="RefSeq" id="XP_023259740.1">
    <property type="nucleotide sequence ID" value="XM_023403972.1"/>
</dbReference>
<feature type="transmembrane region" description="Helical" evidence="8">
    <location>
        <begin position="509"/>
        <end position="530"/>
    </location>
</feature>
<keyword evidence="5 8" id="KW-1133">Transmembrane helix</keyword>
<feature type="signal peptide" evidence="9">
    <location>
        <begin position="1"/>
        <end position="23"/>
    </location>
</feature>
<feature type="region of interest" description="Disordered" evidence="7">
    <location>
        <begin position="724"/>
        <end position="756"/>
    </location>
</feature>
<feature type="region of interest" description="Disordered" evidence="7">
    <location>
        <begin position="101"/>
        <end position="229"/>
    </location>
</feature>
<dbReference type="OrthoDB" id="10066605at2759"/>
<dbReference type="Pfam" id="PF25987">
    <property type="entry name" value="PRRT3"/>
    <property type="match status" value="1"/>
</dbReference>
<evidence type="ECO:0000256" key="5">
    <source>
        <dbReference type="ARBA" id="ARBA00022989"/>
    </source>
</evidence>
<dbReference type="KEGG" id="slal:111653376"/>
<feature type="transmembrane region" description="Helical" evidence="8">
    <location>
        <begin position="475"/>
        <end position="497"/>
    </location>
</feature>
<dbReference type="InterPro" id="IPR059081">
    <property type="entry name" value="PRRT3-4"/>
</dbReference>
<evidence type="ECO:0000256" key="6">
    <source>
        <dbReference type="ARBA" id="ARBA00023136"/>
    </source>
</evidence>
<feature type="region of interest" description="Disordered" evidence="7">
    <location>
        <begin position="808"/>
        <end position="827"/>
    </location>
</feature>
<dbReference type="AlphaFoldDB" id="A0A3B4Y938"/>
<evidence type="ECO:0000313" key="12">
    <source>
        <dbReference type="Proteomes" id="UP000261360"/>
    </source>
</evidence>
<reference evidence="11" key="1">
    <citation type="submission" date="2025-08" db="UniProtKB">
        <authorList>
            <consortium name="Ensembl"/>
        </authorList>
    </citation>
    <scope>IDENTIFICATION</scope>
</reference>
<dbReference type="PANTHER" id="PTHR35578:SF6">
    <property type="entry name" value="PROLINE-RICH TRANSMEMBRANE PROTEIN 4"/>
    <property type="match status" value="1"/>
</dbReference>
<feature type="compositionally biased region" description="Polar residues" evidence="7">
    <location>
        <begin position="219"/>
        <end position="229"/>
    </location>
</feature>
<dbReference type="CTD" id="101886739"/>
<feature type="compositionally biased region" description="Polar residues" evidence="7">
    <location>
        <begin position="147"/>
        <end position="182"/>
    </location>
</feature>
<evidence type="ECO:0000256" key="9">
    <source>
        <dbReference type="SAM" id="SignalP"/>
    </source>
</evidence>
<evidence type="ECO:0000256" key="8">
    <source>
        <dbReference type="SAM" id="Phobius"/>
    </source>
</evidence>
<feature type="transmembrane region" description="Helical" evidence="8">
    <location>
        <begin position="433"/>
        <end position="451"/>
    </location>
</feature>
<proteinExistence type="predicted"/>
<reference evidence="11" key="2">
    <citation type="submission" date="2025-09" db="UniProtKB">
        <authorList>
            <consortium name="Ensembl"/>
        </authorList>
    </citation>
    <scope>IDENTIFICATION</scope>
</reference>
<evidence type="ECO:0000259" key="10">
    <source>
        <dbReference type="Pfam" id="PF25987"/>
    </source>
</evidence>
<feature type="compositionally biased region" description="Low complexity" evidence="7">
    <location>
        <begin position="808"/>
        <end position="820"/>
    </location>
</feature>
<comment type="subcellular location">
    <subcellularLocation>
        <location evidence="1">Membrane</location>
        <topology evidence="1">Multi-pass membrane protein</topology>
    </subcellularLocation>
</comment>
<dbReference type="GeneTree" id="ENSGT00730000111591"/>
<name>A0A3B4Y938_SERLL</name>
<evidence type="ECO:0000256" key="7">
    <source>
        <dbReference type="SAM" id="MobiDB-lite"/>
    </source>
</evidence>
<dbReference type="PANTHER" id="PTHR35578">
    <property type="entry name" value="PROLINE-RICH TRANSMEMBRANE PROTEIN 4-RELATED"/>
    <property type="match status" value="1"/>
</dbReference>
<protein>
    <submittedName>
        <fullName evidence="11">Proline rich transmembrane protein 4a</fullName>
    </submittedName>
</protein>
<keyword evidence="3 8" id="KW-0812">Transmembrane</keyword>
<dbReference type="Proteomes" id="UP000261360">
    <property type="component" value="Unplaced"/>
</dbReference>
<keyword evidence="6 8" id="KW-0472">Membrane</keyword>
<keyword evidence="4 9" id="KW-0732">Signal</keyword>
<feature type="compositionally biased region" description="Polar residues" evidence="7">
    <location>
        <begin position="875"/>
        <end position="887"/>
    </location>
</feature>
<dbReference type="STRING" id="1841481.ENSSLDP00000025967"/>
<feature type="compositionally biased region" description="Basic and acidic residues" evidence="7">
    <location>
        <begin position="864"/>
        <end position="873"/>
    </location>
</feature>
<feature type="region of interest" description="Disordered" evidence="7">
    <location>
        <begin position="839"/>
        <end position="887"/>
    </location>
</feature>